<proteinExistence type="predicted"/>
<dbReference type="Proteomes" id="UP000295151">
    <property type="component" value="Unassembled WGS sequence"/>
</dbReference>
<name>A0A4R7TDI0_9ACTN</name>
<protein>
    <submittedName>
        <fullName evidence="1">Uncharacterized protein</fullName>
    </submittedName>
</protein>
<evidence type="ECO:0000313" key="1">
    <source>
        <dbReference type="EMBL" id="TDU90164.1"/>
    </source>
</evidence>
<reference evidence="1 2" key="1">
    <citation type="submission" date="2019-03" db="EMBL/GenBank/DDBJ databases">
        <title>Genomic Encyclopedia of Type Strains, Phase III (KMG-III): the genomes of soil and plant-associated and newly described type strains.</title>
        <authorList>
            <person name="Whitman W."/>
        </authorList>
    </citation>
    <scope>NUCLEOTIDE SEQUENCE [LARGE SCALE GENOMIC DNA]</scope>
    <source>
        <strain evidence="1 2">VKM Ac-2575</strain>
    </source>
</reference>
<evidence type="ECO:0000313" key="2">
    <source>
        <dbReference type="Proteomes" id="UP000295151"/>
    </source>
</evidence>
<dbReference type="EMBL" id="SOCE01000001">
    <property type="protein sequence ID" value="TDU90164.1"/>
    <property type="molecule type" value="Genomic_DNA"/>
</dbReference>
<dbReference type="AlphaFoldDB" id="A0A4R7TDI0"/>
<organism evidence="1 2">
    <name type="scientific">Kribbella voronezhensis</name>
    <dbReference type="NCBI Taxonomy" id="2512212"/>
    <lineage>
        <taxon>Bacteria</taxon>
        <taxon>Bacillati</taxon>
        <taxon>Actinomycetota</taxon>
        <taxon>Actinomycetes</taxon>
        <taxon>Propionibacteriales</taxon>
        <taxon>Kribbellaceae</taxon>
        <taxon>Kribbella</taxon>
    </lineage>
</organism>
<keyword evidence="2" id="KW-1185">Reference proteome</keyword>
<accession>A0A4R7TDI0</accession>
<gene>
    <name evidence="1" type="ORF">EV138_3748</name>
</gene>
<sequence length="53" mass="5773">MKRKTRPDIVQHDLVADTEIVVNFLFCVPQDGCCLEDDGRLRTGGLGLAVAVS</sequence>
<comment type="caution">
    <text evidence="1">The sequence shown here is derived from an EMBL/GenBank/DDBJ whole genome shotgun (WGS) entry which is preliminary data.</text>
</comment>